<keyword evidence="2" id="KW-1133">Transmembrane helix</keyword>
<feature type="region of interest" description="Disordered" evidence="1">
    <location>
        <begin position="100"/>
        <end position="209"/>
    </location>
</feature>
<dbReference type="EMBL" id="JBHFNT010000147">
    <property type="protein sequence ID" value="MFB2836336.1"/>
    <property type="molecule type" value="Genomic_DNA"/>
</dbReference>
<reference evidence="3 4" key="1">
    <citation type="submission" date="2024-09" db="EMBL/GenBank/DDBJ databases">
        <title>Floridaenema gen nov. (Aerosakkonemataceae, Aerosakkonematales ord. nov., Cyanobacteria) from benthic tropical and subtropical fresh waters, with the description of four new species.</title>
        <authorList>
            <person name="Moretto J.A."/>
            <person name="Berthold D.E."/>
            <person name="Lefler F.W."/>
            <person name="Huang I.-S."/>
            <person name="Laughinghouse H. IV."/>
        </authorList>
    </citation>
    <scope>NUCLEOTIDE SEQUENCE [LARGE SCALE GENOMIC DNA]</scope>
    <source>
        <strain evidence="3 4">BLCC-F167</strain>
    </source>
</reference>
<feature type="region of interest" description="Disordered" evidence="1">
    <location>
        <begin position="227"/>
        <end position="301"/>
    </location>
</feature>
<feature type="compositionally biased region" description="Pro residues" evidence="1">
    <location>
        <begin position="105"/>
        <end position="123"/>
    </location>
</feature>
<dbReference type="RefSeq" id="WP_413278722.1">
    <property type="nucleotide sequence ID" value="NZ_JBHFNT010000147.1"/>
</dbReference>
<evidence type="ECO:0000313" key="4">
    <source>
        <dbReference type="Proteomes" id="UP001576780"/>
    </source>
</evidence>
<keyword evidence="2" id="KW-0472">Membrane</keyword>
<proteinExistence type="predicted"/>
<comment type="caution">
    <text evidence="3">The sequence shown here is derived from an EMBL/GenBank/DDBJ whole genome shotgun (WGS) entry which is preliminary data.</text>
</comment>
<feature type="compositionally biased region" description="Polar residues" evidence="1">
    <location>
        <begin position="144"/>
        <end position="165"/>
    </location>
</feature>
<accession>A0ABV4WN27</accession>
<protein>
    <submittedName>
        <fullName evidence="3">Energy transducer TonB</fullName>
    </submittedName>
</protein>
<dbReference type="Proteomes" id="UP001576780">
    <property type="component" value="Unassembled WGS sequence"/>
</dbReference>
<organism evidence="3 4">
    <name type="scientific">Floridaenema evergladense BLCC-F167</name>
    <dbReference type="NCBI Taxonomy" id="3153639"/>
    <lineage>
        <taxon>Bacteria</taxon>
        <taxon>Bacillati</taxon>
        <taxon>Cyanobacteriota</taxon>
        <taxon>Cyanophyceae</taxon>
        <taxon>Oscillatoriophycideae</taxon>
        <taxon>Aerosakkonematales</taxon>
        <taxon>Aerosakkonemataceae</taxon>
        <taxon>Floridanema</taxon>
        <taxon>Floridanema evergladense</taxon>
    </lineage>
</organism>
<name>A0ABV4WN27_9CYAN</name>
<keyword evidence="2" id="KW-0812">Transmembrane</keyword>
<sequence>MSHLSPINTITGTLNLPLVVAALTSVGLHSLFWFYQPVVPMADKPTAVASDRRSVRVVQLTPEEILRLPEYAQQRTQPTLPLPQEQTPVNLLPSLPQAKSEVTLPAPPSFPIYNPNPSPPLPTPEVKTPEVKTPTSRRRDRTTVPKSPQETVKNNRRNNQSSRIKQPQIDEKITSRQSNLDSPSPTQKRAEIQLQQRNQSQPDRGMSVSQFEDSYNSYKRYLAQQQQNLNTTQSAQSAQSTQTTQSSQRRTQVRGNQNRNRNNETTGELLDRNPLQPNLVGGETSTQSQSQNRDDISLADLQSRNNLRNDINQEDVEARIKVSYGYDATNTRELDANATFNDWWKDKVRQYSNRLNAPKKPFDDTVRSSFKIKLPSVSQAGIAVLVDPEGKILETKLIQSTGYNQLNDLAIDQVKKRDFPASGKYEIYQYRFAIDQKDLPTASEAANR</sequence>
<feature type="compositionally biased region" description="Polar residues" evidence="1">
    <location>
        <begin position="175"/>
        <end position="209"/>
    </location>
</feature>
<keyword evidence="4" id="KW-1185">Reference proteome</keyword>
<evidence type="ECO:0000256" key="2">
    <source>
        <dbReference type="SAM" id="Phobius"/>
    </source>
</evidence>
<evidence type="ECO:0000256" key="1">
    <source>
        <dbReference type="SAM" id="MobiDB-lite"/>
    </source>
</evidence>
<gene>
    <name evidence="3" type="ORF">ACE1CA_17520</name>
</gene>
<evidence type="ECO:0000313" key="3">
    <source>
        <dbReference type="EMBL" id="MFB2836336.1"/>
    </source>
</evidence>
<feature type="transmembrane region" description="Helical" evidence="2">
    <location>
        <begin position="12"/>
        <end position="35"/>
    </location>
</feature>
<feature type="compositionally biased region" description="Low complexity" evidence="1">
    <location>
        <begin position="227"/>
        <end position="268"/>
    </location>
</feature>